<dbReference type="PANTHER" id="PTHR10083:SF374">
    <property type="entry name" value="BPTI_KUNITZ INHIBITOR DOMAIN-CONTAINING PROTEIN"/>
    <property type="match status" value="1"/>
</dbReference>
<dbReference type="EMBL" id="GBBL01000736">
    <property type="protein sequence ID" value="JAC26584.1"/>
    <property type="molecule type" value="mRNA"/>
</dbReference>
<proteinExistence type="evidence at transcript level"/>
<feature type="domain" description="BPTI/Kunitz inhibitor" evidence="5">
    <location>
        <begin position="84"/>
        <end position="139"/>
    </location>
</feature>
<keyword evidence="2" id="KW-0722">Serine protease inhibitor</keyword>
<evidence type="ECO:0000256" key="3">
    <source>
        <dbReference type="ARBA" id="ARBA00023157"/>
    </source>
</evidence>
<keyword evidence="1" id="KW-0646">Protease inhibitor</keyword>
<keyword evidence="4" id="KW-0732">Signal</keyword>
<protein>
    <submittedName>
        <fullName evidence="6">Putative tick kunitz 88</fullName>
    </submittedName>
</protein>
<dbReference type="SUPFAM" id="SSF57362">
    <property type="entry name" value="BPTI-like"/>
    <property type="match status" value="1"/>
</dbReference>
<keyword evidence="3" id="KW-1015">Disulfide bond</keyword>
<dbReference type="PROSITE" id="PS50279">
    <property type="entry name" value="BPTI_KUNITZ_2"/>
    <property type="match status" value="1"/>
</dbReference>
<dbReference type="PROSITE" id="PS51257">
    <property type="entry name" value="PROKAR_LIPOPROTEIN"/>
    <property type="match status" value="1"/>
</dbReference>
<dbReference type="GO" id="GO:0005615">
    <property type="term" value="C:extracellular space"/>
    <property type="evidence" value="ECO:0007669"/>
    <property type="project" value="TreeGrafter"/>
</dbReference>
<dbReference type="InterPro" id="IPR002223">
    <property type="entry name" value="Kunitz_BPTI"/>
</dbReference>
<evidence type="ECO:0000259" key="5">
    <source>
        <dbReference type="PROSITE" id="PS50279"/>
    </source>
</evidence>
<dbReference type="AlphaFoldDB" id="A0A023FYN0"/>
<evidence type="ECO:0000313" key="6">
    <source>
        <dbReference type="EMBL" id="JAC26584.1"/>
    </source>
</evidence>
<reference evidence="6" key="1">
    <citation type="submission" date="2014-03" db="EMBL/GenBank/DDBJ databases">
        <title>The sialotranscriptome of Amblyomma triste, Amblyomma parvum and Amblyomma cajennense ticks, uncovered by 454-based RNA-seq.</title>
        <authorList>
            <person name="Garcia G.R."/>
            <person name="Gardinassi L.G."/>
            <person name="Ribeiro J.M."/>
            <person name="Anatrielo E."/>
            <person name="Ferreira B.R."/>
            <person name="Moreira H.N."/>
            <person name="Mafra C."/>
            <person name="Olegario M.M."/>
            <person name="Szabo P.J."/>
            <person name="Miranda-Santos I.K."/>
            <person name="Maruyama S.R."/>
        </authorList>
    </citation>
    <scope>NUCLEOTIDE SEQUENCE</scope>
    <source>
        <strain evidence="6">Araguapaz</strain>
        <tissue evidence="6">Salivary glands</tissue>
    </source>
</reference>
<dbReference type="Gene3D" id="4.10.410.10">
    <property type="entry name" value="Pancreatic trypsin inhibitor Kunitz domain"/>
    <property type="match status" value="1"/>
</dbReference>
<dbReference type="PANTHER" id="PTHR10083">
    <property type="entry name" value="KUNITZ-TYPE PROTEASE INHIBITOR-RELATED"/>
    <property type="match status" value="1"/>
</dbReference>
<dbReference type="Pfam" id="PF00014">
    <property type="entry name" value="Kunitz_BPTI"/>
    <property type="match status" value="1"/>
</dbReference>
<dbReference type="SMART" id="SM00131">
    <property type="entry name" value="KU"/>
    <property type="match status" value="1"/>
</dbReference>
<sequence>MVPDGCRLAFVAIWKALLLFALVALACAQTRVPNPNDPRCQSNRPPIQTPGCRKSFVYLSSRKRCAWTCGRGSFETRHECNAVCRTPEVCNWYHAFETCTRPFPVFFFQKLTGKCVQDIGGCRYTGNNFPTLDECQRTCKAGQP</sequence>
<evidence type="ECO:0000256" key="2">
    <source>
        <dbReference type="ARBA" id="ARBA00022900"/>
    </source>
</evidence>
<feature type="chain" id="PRO_5001521410" evidence="4">
    <location>
        <begin position="29"/>
        <end position="144"/>
    </location>
</feature>
<dbReference type="InterPro" id="IPR050098">
    <property type="entry name" value="TFPI/VKTCI-like"/>
</dbReference>
<accession>A0A023FYN0</accession>
<name>A0A023FYN0_AMBPA</name>
<dbReference type="GO" id="GO:0004867">
    <property type="term" value="F:serine-type endopeptidase inhibitor activity"/>
    <property type="evidence" value="ECO:0007669"/>
    <property type="project" value="UniProtKB-KW"/>
</dbReference>
<evidence type="ECO:0000256" key="1">
    <source>
        <dbReference type="ARBA" id="ARBA00022690"/>
    </source>
</evidence>
<dbReference type="InterPro" id="IPR036880">
    <property type="entry name" value="Kunitz_BPTI_sf"/>
</dbReference>
<evidence type="ECO:0000256" key="4">
    <source>
        <dbReference type="SAM" id="SignalP"/>
    </source>
</evidence>
<organism evidence="6">
    <name type="scientific">Amblyomma parvum</name>
    <name type="common">South American tick</name>
    <dbReference type="NCBI Taxonomy" id="251391"/>
    <lineage>
        <taxon>Eukaryota</taxon>
        <taxon>Metazoa</taxon>
        <taxon>Ecdysozoa</taxon>
        <taxon>Arthropoda</taxon>
        <taxon>Chelicerata</taxon>
        <taxon>Arachnida</taxon>
        <taxon>Acari</taxon>
        <taxon>Parasitiformes</taxon>
        <taxon>Ixodida</taxon>
        <taxon>Ixodoidea</taxon>
        <taxon>Ixodidae</taxon>
        <taxon>Amblyomminae</taxon>
        <taxon>Amblyomma</taxon>
    </lineage>
</organism>
<feature type="signal peptide" evidence="4">
    <location>
        <begin position="1"/>
        <end position="28"/>
    </location>
</feature>